<organism evidence="3 4">
    <name type="scientific">Nocardioides jejuensis</name>
    <dbReference type="NCBI Taxonomy" id="2502782"/>
    <lineage>
        <taxon>Bacteria</taxon>
        <taxon>Bacillati</taxon>
        <taxon>Actinomycetota</taxon>
        <taxon>Actinomycetes</taxon>
        <taxon>Propionibacteriales</taxon>
        <taxon>Nocardioidaceae</taxon>
        <taxon>Nocardioides</taxon>
    </lineage>
</organism>
<sequence>MVVQDVHPALPGTTVHLFDGPFVTITGSRISVPEGSKRLLAFVALRQGRVERRHAAGMLWPTCDDQRAAGNLRSALWRLRGAGIDIVASDKWALELRSGVQVDVIQSLEWASRLIRNLALPTDLTLETGRIDGLDLLPGWYDDWAVIERERVRQRMLHALEALSTALVVVGRYAEAVEVAMTAVNAEPLRESAQRILLEAHAAEGNWVEVRRSHDRYRELARRELGVDPSQSYTAFAYGQQLGHPLRVPGQRPPTSAPYYSRG</sequence>
<protein>
    <submittedName>
        <fullName evidence="3">SARP family transcriptional regulator</fullName>
    </submittedName>
</protein>
<dbReference type="RefSeq" id="WP_131582658.1">
    <property type="nucleotide sequence ID" value="NZ_SJZJ01000009.1"/>
</dbReference>
<evidence type="ECO:0000313" key="3">
    <source>
        <dbReference type="EMBL" id="TCJ28953.1"/>
    </source>
</evidence>
<accession>A0A4R1CCQ2</accession>
<dbReference type="Proteomes" id="UP000295453">
    <property type="component" value="Unassembled WGS sequence"/>
</dbReference>
<dbReference type="PANTHER" id="PTHR35807">
    <property type="entry name" value="TRANSCRIPTIONAL REGULATOR REDD-RELATED"/>
    <property type="match status" value="1"/>
</dbReference>
<feature type="domain" description="Bacterial transcriptional activator" evidence="2">
    <location>
        <begin position="102"/>
        <end position="237"/>
    </location>
</feature>
<dbReference type="Pfam" id="PF03704">
    <property type="entry name" value="BTAD"/>
    <property type="match status" value="1"/>
</dbReference>
<evidence type="ECO:0000259" key="2">
    <source>
        <dbReference type="SMART" id="SM01043"/>
    </source>
</evidence>
<comment type="caution">
    <text evidence="3">The sequence shown here is derived from an EMBL/GenBank/DDBJ whole genome shotgun (WGS) entry which is preliminary data.</text>
</comment>
<dbReference type="Gene3D" id="1.25.40.10">
    <property type="entry name" value="Tetratricopeptide repeat domain"/>
    <property type="match status" value="1"/>
</dbReference>
<dbReference type="SUPFAM" id="SSF48452">
    <property type="entry name" value="TPR-like"/>
    <property type="match status" value="1"/>
</dbReference>
<dbReference type="InterPro" id="IPR051677">
    <property type="entry name" value="AfsR-DnrI-RedD_regulator"/>
</dbReference>
<dbReference type="EMBL" id="SJZJ01000009">
    <property type="protein sequence ID" value="TCJ28953.1"/>
    <property type="molecule type" value="Genomic_DNA"/>
</dbReference>
<name>A0A4R1CCQ2_9ACTN</name>
<feature type="region of interest" description="Disordered" evidence="1">
    <location>
        <begin position="244"/>
        <end position="263"/>
    </location>
</feature>
<dbReference type="InterPro" id="IPR011990">
    <property type="entry name" value="TPR-like_helical_dom_sf"/>
</dbReference>
<keyword evidence="4" id="KW-1185">Reference proteome</keyword>
<dbReference type="Gene3D" id="1.10.10.10">
    <property type="entry name" value="Winged helix-like DNA-binding domain superfamily/Winged helix DNA-binding domain"/>
    <property type="match status" value="1"/>
</dbReference>
<dbReference type="OrthoDB" id="5509004at2"/>
<evidence type="ECO:0000313" key="4">
    <source>
        <dbReference type="Proteomes" id="UP000295453"/>
    </source>
</evidence>
<dbReference type="InterPro" id="IPR005158">
    <property type="entry name" value="BTAD"/>
</dbReference>
<reference evidence="3 4" key="1">
    <citation type="submission" date="2019-03" db="EMBL/GenBank/DDBJ databases">
        <authorList>
            <person name="Kim M.K.M."/>
        </authorList>
    </citation>
    <scope>NUCLEOTIDE SEQUENCE [LARGE SCALE GENOMIC DNA]</scope>
    <source>
        <strain evidence="3 4">18JY15-6</strain>
    </source>
</reference>
<gene>
    <name evidence="3" type="ORF">EPD65_07235</name>
</gene>
<dbReference type="InterPro" id="IPR036388">
    <property type="entry name" value="WH-like_DNA-bd_sf"/>
</dbReference>
<proteinExistence type="predicted"/>
<evidence type="ECO:0000256" key="1">
    <source>
        <dbReference type="SAM" id="MobiDB-lite"/>
    </source>
</evidence>
<dbReference type="SMART" id="SM01043">
    <property type="entry name" value="BTAD"/>
    <property type="match status" value="1"/>
</dbReference>
<dbReference type="AlphaFoldDB" id="A0A4R1CCQ2"/>